<evidence type="ECO:0000313" key="1">
    <source>
        <dbReference type="EMBL" id="GAF72453.1"/>
    </source>
</evidence>
<proteinExistence type="predicted"/>
<accession>X0RUK5</accession>
<dbReference type="EMBL" id="BARS01001484">
    <property type="protein sequence ID" value="GAF72453.1"/>
    <property type="molecule type" value="Genomic_DNA"/>
</dbReference>
<gene>
    <name evidence="1" type="ORF">S01H1_02898</name>
</gene>
<comment type="caution">
    <text evidence="1">The sequence shown here is derived from an EMBL/GenBank/DDBJ whole genome shotgun (WGS) entry which is preliminary data.</text>
</comment>
<reference evidence="1" key="1">
    <citation type="journal article" date="2014" name="Front. Microbiol.">
        <title>High frequency of phylogenetically diverse reductive dehalogenase-homologous genes in deep subseafloor sedimentary metagenomes.</title>
        <authorList>
            <person name="Kawai M."/>
            <person name="Futagami T."/>
            <person name="Toyoda A."/>
            <person name="Takaki Y."/>
            <person name="Nishi S."/>
            <person name="Hori S."/>
            <person name="Arai W."/>
            <person name="Tsubouchi T."/>
            <person name="Morono Y."/>
            <person name="Uchiyama I."/>
            <person name="Ito T."/>
            <person name="Fujiyama A."/>
            <person name="Inagaki F."/>
            <person name="Takami H."/>
        </authorList>
    </citation>
    <scope>NUCLEOTIDE SEQUENCE</scope>
    <source>
        <strain evidence="1">Expedition CK06-06</strain>
    </source>
</reference>
<organism evidence="1">
    <name type="scientific">marine sediment metagenome</name>
    <dbReference type="NCBI Taxonomy" id="412755"/>
    <lineage>
        <taxon>unclassified sequences</taxon>
        <taxon>metagenomes</taxon>
        <taxon>ecological metagenomes</taxon>
    </lineage>
</organism>
<protein>
    <submittedName>
        <fullName evidence="1">Uncharacterized protein</fullName>
    </submittedName>
</protein>
<feature type="non-terminal residue" evidence="1">
    <location>
        <position position="267"/>
    </location>
</feature>
<sequence length="267" mass="28310">TAAGVADPDGAVVLVEFYRDADGNGTWDGAIDALLGSDADGADGWSWPGTVTWSAGIHTYFARVQDDYGAWSGPVSTTNRVNEPPLIALYEPLAGAVVRPGDAYTIAWNDYDPDDSAQISLGWDIDTDPVNNDAGLHGTTWGIIVVGISEDVPTDSYDWTVDAPSGGQYHLYALISDVLETDEDYTFNTVAVDIPPQITLGDPGVGTVVTVGDVYAISWTDADPDNDARISLYWDLDTNSGNNLPFNEGVTWGTIATGISEDDPADA</sequence>
<name>X0RUK5_9ZZZZ</name>
<feature type="non-terminal residue" evidence="1">
    <location>
        <position position="1"/>
    </location>
</feature>
<dbReference type="AlphaFoldDB" id="X0RUK5"/>